<reference evidence="2" key="1">
    <citation type="journal article" date="2019" name="Curr. Biol.">
        <title>Genome Sequence of Striga asiatica Provides Insight into the Evolution of Plant Parasitism.</title>
        <authorList>
            <person name="Yoshida S."/>
            <person name="Kim S."/>
            <person name="Wafula E.K."/>
            <person name="Tanskanen J."/>
            <person name="Kim Y.M."/>
            <person name="Honaas L."/>
            <person name="Yang Z."/>
            <person name="Spallek T."/>
            <person name="Conn C.E."/>
            <person name="Ichihashi Y."/>
            <person name="Cheong K."/>
            <person name="Cui S."/>
            <person name="Der J.P."/>
            <person name="Gundlach H."/>
            <person name="Jiao Y."/>
            <person name="Hori C."/>
            <person name="Ishida J.K."/>
            <person name="Kasahara H."/>
            <person name="Kiba T."/>
            <person name="Kim M.S."/>
            <person name="Koo N."/>
            <person name="Laohavisit A."/>
            <person name="Lee Y.H."/>
            <person name="Lumba S."/>
            <person name="McCourt P."/>
            <person name="Mortimer J.C."/>
            <person name="Mutuku J.M."/>
            <person name="Nomura T."/>
            <person name="Sasaki-Sekimoto Y."/>
            <person name="Seto Y."/>
            <person name="Wang Y."/>
            <person name="Wakatake T."/>
            <person name="Sakakibara H."/>
            <person name="Demura T."/>
            <person name="Yamaguchi S."/>
            <person name="Yoneyama K."/>
            <person name="Manabe R.I."/>
            <person name="Nelson D.C."/>
            <person name="Schulman A.H."/>
            <person name="Timko M.P."/>
            <person name="dePamphilis C.W."/>
            <person name="Choi D."/>
            <person name="Shirasu K."/>
        </authorList>
    </citation>
    <scope>NUCLEOTIDE SEQUENCE [LARGE SCALE GENOMIC DNA]</scope>
    <source>
        <strain evidence="2">cv. UVA1</strain>
    </source>
</reference>
<gene>
    <name evidence="1" type="ORF">STAS_33575</name>
</gene>
<keyword evidence="2" id="KW-1185">Reference proteome</keyword>
<accession>A0A5A7RFB9</accession>
<evidence type="ECO:0000313" key="1">
    <source>
        <dbReference type="EMBL" id="GER55879.1"/>
    </source>
</evidence>
<evidence type="ECO:0000313" key="2">
    <source>
        <dbReference type="Proteomes" id="UP000325081"/>
    </source>
</evidence>
<dbReference type="EMBL" id="BKCP01012292">
    <property type="protein sequence ID" value="GER55879.1"/>
    <property type="molecule type" value="Genomic_DNA"/>
</dbReference>
<sequence>MPLRRRPYLQDVCPSVTGHRDTMQARKNPKISLKFHPFRSAFMWQFYPRFFSIGSHPYASPSSSLASDGQDRIEVLQHQRCTDIAVYHLFYLARLDIVSWWTVVVARERKISRLIREQRSSTGPFGQTDCRCPNSPHPKHRKLATALGAAADACCPAIPPVR</sequence>
<comment type="caution">
    <text evidence="1">The sequence shown here is derived from an EMBL/GenBank/DDBJ whole genome shotgun (WGS) entry which is preliminary data.</text>
</comment>
<dbReference type="AlphaFoldDB" id="A0A5A7RFB9"/>
<protein>
    <submittedName>
        <fullName evidence="1">Zinc finger protein</fullName>
    </submittedName>
</protein>
<dbReference type="Proteomes" id="UP000325081">
    <property type="component" value="Unassembled WGS sequence"/>
</dbReference>
<organism evidence="1 2">
    <name type="scientific">Striga asiatica</name>
    <name type="common">Asiatic witchweed</name>
    <name type="synonym">Buchnera asiatica</name>
    <dbReference type="NCBI Taxonomy" id="4170"/>
    <lineage>
        <taxon>Eukaryota</taxon>
        <taxon>Viridiplantae</taxon>
        <taxon>Streptophyta</taxon>
        <taxon>Embryophyta</taxon>
        <taxon>Tracheophyta</taxon>
        <taxon>Spermatophyta</taxon>
        <taxon>Magnoliopsida</taxon>
        <taxon>eudicotyledons</taxon>
        <taxon>Gunneridae</taxon>
        <taxon>Pentapetalae</taxon>
        <taxon>asterids</taxon>
        <taxon>lamiids</taxon>
        <taxon>Lamiales</taxon>
        <taxon>Orobanchaceae</taxon>
        <taxon>Buchnereae</taxon>
        <taxon>Striga</taxon>
    </lineage>
</organism>
<name>A0A5A7RFB9_STRAF</name>
<proteinExistence type="predicted"/>